<feature type="domain" description="Peptidase M16 N-terminal" evidence="13">
    <location>
        <begin position="51"/>
        <end position="190"/>
    </location>
</feature>
<keyword evidence="5" id="KW-0809">Transit peptide</keyword>
<keyword evidence="3" id="KW-0679">Respiratory chain</keyword>
<evidence type="ECO:0000256" key="2">
    <source>
        <dbReference type="ARBA" id="ARBA00022448"/>
    </source>
</evidence>
<dbReference type="FunFam" id="3.30.830.10:FF:000021">
    <property type="entry name" value="Cytochrome b-c1 complex subunit 2"/>
    <property type="match status" value="1"/>
</dbReference>
<evidence type="ECO:0000256" key="8">
    <source>
        <dbReference type="ARBA" id="ARBA00023136"/>
    </source>
</evidence>
<keyword evidence="16" id="KW-1185">Reference proteome</keyword>
<organism evidence="15 16">
    <name type="scientific">Patellaria atrata CBS 101060</name>
    <dbReference type="NCBI Taxonomy" id="1346257"/>
    <lineage>
        <taxon>Eukaryota</taxon>
        <taxon>Fungi</taxon>
        <taxon>Dikarya</taxon>
        <taxon>Ascomycota</taxon>
        <taxon>Pezizomycotina</taxon>
        <taxon>Dothideomycetes</taxon>
        <taxon>Dothideomycetes incertae sedis</taxon>
        <taxon>Patellariales</taxon>
        <taxon>Patellariaceae</taxon>
        <taxon>Patellaria</taxon>
    </lineage>
</organism>
<feature type="region of interest" description="Disordered" evidence="12">
    <location>
        <begin position="1"/>
        <end position="32"/>
    </location>
</feature>
<evidence type="ECO:0000256" key="3">
    <source>
        <dbReference type="ARBA" id="ARBA00022660"/>
    </source>
</evidence>
<keyword evidence="6" id="KW-0249">Electron transport</keyword>
<keyword evidence="7" id="KW-0496">Mitochondrion</keyword>
<dbReference type="EMBL" id="MU006093">
    <property type="protein sequence ID" value="KAF2840392.1"/>
    <property type="molecule type" value="Genomic_DNA"/>
</dbReference>
<dbReference type="SUPFAM" id="SSF63411">
    <property type="entry name" value="LuxS/MPP-like metallohydrolase"/>
    <property type="match status" value="2"/>
</dbReference>
<dbReference type="Pfam" id="PF05193">
    <property type="entry name" value="Peptidase_M16_C"/>
    <property type="match status" value="1"/>
</dbReference>
<dbReference type="OrthoDB" id="6369905at2759"/>
<dbReference type="InterPro" id="IPR050361">
    <property type="entry name" value="MPP/UQCRC_Complex"/>
</dbReference>
<dbReference type="GO" id="GO:0046872">
    <property type="term" value="F:metal ion binding"/>
    <property type="evidence" value="ECO:0007669"/>
    <property type="project" value="InterPro"/>
</dbReference>
<dbReference type="FunFam" id="3.30.830.10:FF:000039">
    <property type="entry name" value="Ubiquinol-cytochrome c reductase core subunit 2"/>
    <property type="match status" value="1"/>
</dbReference>
<protein>
    <recommendedName>
        <fullName evidence="10">Cytochrome b-c1 complex subunit 2, mitochondrial</fullName>
    </recommendedName>
    <alternativeName>
        <fullName evidence="11">Core protein II</fullName>
    </alternativeName>
</protein>
<comment type="subcellular location">
    <subcellularLocation>
        <location evidence="1">Mitochondrion inner membrane</location>
        <topology evidence="1">Peripheral membrane protein</topology>
        <orientation evidence="1">Matrix side</orientation>
    </subcellularLocation>
</comment>
<dbReference type="GO" id="GO:0005743">
    <property type="term" value="C:mitochondrial inner membrane"/>
    <property type="evidence" value="ECO:0007669"/>
    <property type="project" value="UniProtKB-SubCell"/>
</dbReference>
<evidence type="ECO:0000256" key="10">
    <source>
        <dbReference type="ARBA" id="ARBA00040751"/>
    </source>
</evidence>
<comment type="similarity">
    <text evidence="9">Belongs to the peptidase M16 family. UQCRC2/QCR2 subfamily.</text>
</comment>
<feature type="domain" description="Peptidase M16 C-terminal" evidence="14">
    <location>
        <begin position="214"/>
        <end position="377"/>
    </location>
</feature>
<comment type="caution">
    <text evidence="15">The sequence shown here is derived from an EMBL/GenBank/DDBJ whole genome shotgun (WGS) entry which is preliminary data.</text>
</comment>
<evidence type="ECO:0000256" key="6">
    <source>
        <dbReference type="ARBA" id="ARBA00022982"/>
    </source>
</evidence>
<dbReference type="Pfam" id="PF00675">
    <property type="entry name" value="Peptidase_M16"/>
    <property type="match status" value="1"/>
</dbReference>
<dbReference type="PANTHER" id="PTHR11851">
    <property type="entry name" value="METALLOPROTEASE"/>
    <property type="match status" value="1"/>
</dbReference>
<keyword evidence="2" id="KW-0813">Transport</keyword>
<dbReference type="AlphaFoldDB" id="A0A9P4SD47"/>
<dbReference type="InterPro" id="IPR011249">
    <property type="entry name" value="Metalloenz_LuxS/M16"/>
</dbReference>
<name>A0A9P4SD47_9PEZI</name>
<dbReference type="Gene3D" id="3.30.830.10">
    <property type="entry name" value="Metalloenzyme, LuxS/M16 peptidase-like"/>
    <property type="match status" value="2"/>
</dbReference>
<evidence type="ECO:0000256" key="12">
    <source>
        <dbReference type="SAM" id="MobiDB-lite"/>
    </source>
</evidence>
<keyword evidence="8" id="KW-0472">Membrane</keyword>
<evidence type="ECO:0000256" key="9">
    <source>
        <dbReference type="ARBA" id="ARBA00038146"/>
    </source>
</evidence>
<evidence type="ECO:0000256" key="5">
    <source>
        <dbReference type="ARBA" id="ARBA00022946"/>
    </source>
</evidence>
<sequence>MLSRSSLGRGAQRALRRQCCSQPTNRRGLAAPASGSFAYQTGDSSGIKVATRDLWGPTTTLALVAKAGTRYEPLPGLAQGLEKFAFTSTEKRSALRIVREVELLGGEVQPYHTRENLILQAKFLRDDLPYFLELLAEVTSKTRYDPWVFDEHVSTLIQFSHRKFLANTSEMALNSAHSLAFHRGLGTPLFPTSSHPFKKYLNADFIGGYSGRAFAKSNIAIVANGADHSEVTKWVSEFFTDLPSTTGLSSEQTKYYGGEERIAHDGGNSVVLAFPGSSTFTGGFYKPEIAVLAALLGGETSVKWASGYSLLAKAAANHPGATVSTKSMIYSDAGLLTVKIDGPAKAVAGTTHEVVKTIKEIAGGELSKDDLKKAIAQAKFKELEYGESIRAGLELTGTGLIQGGKPYQLDESAKAIEAVTEEQVKKVAKELLDFKASVSSVGDLYVLPFAEELGLKV</sequence>
<dbReference type="InterPro" id="IPR007863">
    <property type="entry name" value="Peptidase_M16_C"/>
</dbReference>
<evidence type="ECO:0000313" key="16">
    <source>
        <dbReference type="Proteomes" id="UP000799429"/>
    </source>
</evidence>
<proteinExistence type="inferred from homology"/>
<keyword evidence="4" id="KW-0999">Mitochondrion inner membrane</keyword>
<evidence type="ECO:0000313" key="15">
    <source>
        <dbReference type="EMBL" id="KAF2840392.1"/>
    </source>
</evidence>
<evidence type="ECO:0000259" key="13">
    <source>
        <dbReference type="Pfam" id="PF00675"/>
    </source>
</evidence>
<evidence type="ECO:0000256" key="4">
    <source>
        <dbReference type="ARBA" id="ARBA00022792"/>
    </source>
</evidence>
<dbReference type="Proteomes" id="UP000799429">
    <property type="component" value="Unassembled WGS sequence"/>
</dbReference>
<evidence type="ECO:0000256" key="11">
    <source>
        <dbReference type="ARBA" id="ARBA00041372"/>
    </source>
</evidence>
<reference evidence="15" key="1">
    <citation type="journal article" date="2020" name="Stud. Mycol.">
        <title>101 Dothideomycetes genomes: a test case for predicting lifestyles and emergence of pathogens.</title>
        <authorList>
            <person name="Haridas S."/>
            <person name="Albert R."/>
            <person name="Binder M."/>
            <person name="Bloem J."/>
            <person name="Labutti K."/>
            <person name="Salamov A."/>
            <person name="Andreopoulos B."/>
            <person name="Baker S."/>
            <person name="Barry K."/>
            <person name="Bills G."/>
            <person name="Bluhm B."/>
            <person name="Cannon C."/>
            <person name="Castanera R."/>
            <person name="Culley D."/>
            <person name="Daum C."/>
            <person name="Ezra D."/>
            <person name="Gonzalez J."/>
            <person name="Henrissat B."/>
            <person name="Kuo A."/>
            <person name="Liang C."/>
            <person name="Lipzen A."/>
            <person name="Lutzoni F."/>
            <person name="Magnuson J."/>
            <person name="Mondo S."/>
            <person name="Nolan M."/>
            <person name="Ohm R."/>
            <person name="Pangilinan J."/>
            <person name="Park H.-J."/>
            <person name="Ramirez L."/>
            <person name="Alfaro M."/>
            <person name="Sun H."/>
            <person name="Tritt A."/>
            <person name="Yoshinaga Y."/>
            <person name="Zwiers L.-H."/>
            <person name="Turgeon B."/>
            <person name="Goodwin S."/>
            <person name="Spatafora J."/>
            <person name="Crous P."/>
            <person name="Grigoriev I."/>
        </authorList>
    </citation>
    <scope>NUCLEOTIDE SEQUENCE</scope>
    <source>
        <strain evidence="15">CBS 101060</strain>
    </source>
</reference>
<evidence type="ECO:0000256" key="1">
    <source>
        <dbReference type="ARBA" id="ARBA00004443"/>
    </source>
</evidence>
<dbReference type="InterPro" id="IPR011765">
    <property type="entry name" value="Pept_M16_N"/>
</dbReference>
<evidence type="ECO:0000256" key="7">
    <source>
        <dbReference type="ARBA" id="ARBA00023128"/>
    </source>
</evidence>
<gene>
    <name evidence="15" type="ORF">M501DRAFT_1002742</name>
</gene>
<dbReference type="PANTHER" id="PTHR11851:SF209">
    <property type="entry name" value="CYTOCHROME B-C1 COMPLEX SUBUNIT 2, MITOCHONDRIAL"/>
    <property type="match status" value="1"/>
</dbReference>
<evidence type="ECO:0000259" key="14">
    <source>
        <dbReference type="Pfam" id="PF05193"/>
    </source>
</evidence>
<accession>A0A9P4SD47</accession>